<reference evidence="10" key="2">
    <citation type="journal article" date="2023" name="BMC Genomics">
        <title>Pest status, molecular evolution, and epigenetic factors derived from the genome assembly of Frankliniella fusca, a thysanopteran phytovirus vector.</title>
        <authorList>
            <person name="Catto M.A."/>
            <person name="Labadie P.E."/>
            <person name="Jacobson A.L."/>
            <person name="Kennedy G.G."/>
            <person name="Srinivasan R."/>
            <person name="Hunt B.G."/>
        </authorList>
    </citation>
    <scope>NUCLEOTIDE SEQUENCE</scope>
    <source>
        <strain evidence="10">PL_HMW_Pooled</strain>
    </source>
</reference>
<proteinExistence type="predicted"/>
<evidence type="ECO:0000256" key="8">
    <source>
        <dbReference type="SAM" id="Phobius"/>
    </source>
</evidence>
<feature type="chain" id="PRO_5042085966" evidence="9">
    <location>
        <begin position="19"/>
        <end position="590"/>
    </location>
</feature>
<keyword evidence="2" id="KW-1003">Cell membrane</keyword>
<organism evidence="10 11">
    <name type="scientific">Frankliniella fusca</name>
    <dbReference type="NCBI Taxonomy" id="407009"/>
    <lineage>
        <taxon>Eukaryota</taxon>
        <taxon>Metazoa</taxon>
        <taxon>Ecdysozoa</taxon>
        <taxon>Arthropoda</taxon>
        <taxon>Hexapoda</taxon>
        <taxon>Insecta</taxon>
        <taxon>Pterygota</taxon>
        <taxon>Neoptera</taxon>
        <taxon>Paraneoptera</taxon>
        <taxon>Thysanoptera</taxon>
        <taxon>Terebrantia</taxon>
        <taxon>Thripoidea</taxon>
        <taxon>Thripidae</taxon>
        <taxon>Frankliniella</taxon>
    </lineage>
</organism>
<keyword evidence="5 8" id="KW-0472">Membrane</keyword>
<accession>A0AAE1LA89</accession>
<evidence type="ECO:0000256" key="5">
    <source>
        <dbReference type="ARBA" id="ARBA00023136"/>
    </source>
</evidence>
<keyword evidence="10" id="KW-0808">Transferase</keyword>
<dbReference type="EMBL" id="JAHWGI010000292">
    <property type="protein sequence ID" value="KAK3912228.1"/>
    <property type="molecule type" value="Genomic_DNA"/>
</dbReference>
<reference evidence="10" key="1">
    <citation type="submission" date="2021-07" db="EMBL/GenBank/DDBJ databases">
        <authorList>
            <person name="Catto M.A."/>
            <person name="Jacobson A."/>
            <person name="Kennedy G."/>
            <person name="Labadie P."/>
            <person name="Hunt B.G."/>
            <person name="Srinivasan R."/>
        </authorList>
    </citation>
    <scope>NUCLEOTIDE SEQUENCE</scope>
    <source>
        <strain evidence="10">PL_HMW_Pooled</strain>
        <tissue evidence="10">Head</tissue>
    </source>
</reference>
<name>A0AAE1LA89_9NEOP</name>
<dbReference type="GO" id="GO:0016779">
    <property type="term" value="F:nucleotidyltransferase activity"/>
    <property type="evidence" value="ECO:0007669"/>
    <property type="project" value="UniProtKB-KW"/>
</dbReference>
<keyword evidence="6" id="KW-0675">Receptor</keyword>
<feature type="transmembrane region" description="Helical" evidence="8">
    <location>
        <begin position="388"/>
        <end position="410"/>
    </location>
</feature>
<dbReference type="AlphaFoldDB" id="A0AAE1LA89"/>
<comment type="subcellular location">
    <subcellularLocation>
        <location evidence="1">Cell membrane</location>
        <topology evidence="1">Multi-pass membrane protein</topology>
    </subcellularLocation>
</comment>
<feature type="transmembrane region" description="Helical" evidence="8">
    <location>
        <begin position="333"/>
        <end position="352"/>
    </location>
</feature>
<evidence type="ECO:0000256" key="7">
    <source>
        <dbReference type="ARBA" id="ARBA00023180"/>
    </source>
</evidence>
<evidence type="ECO:0000313" key="11">
    <source>
        <dbReference type="Proteomes" id="UP001219518"/>
    </source>
</evidence>
<evidence type="ECO:0000256" key="1">
    <source>
        <dbReference type="ARBA" id="ARBA00004651"/>
    </source>
</evidence>
<feature type="transmembrane region" description="Helical" evidence="8">
    <location>
        <begin position="359"/>
        <end position="376"/>
    </location>
</feature>
<evidence type="ECO:0000313" key="10">
    <source>
        <dbReference type="EMBL" id="KAK3912228.1"/>
    </source>
</evidence>
<evidence type="ECO:0000256" key="2">
    <source>
        <dbReference type="ARBA" id="ARBA00022475"/>
    </source>
</evidence>
<dbReference type="InterPro" id="IPR052192">
    <property type="entry name" value="Insect_Ionotropic_Sensory_Rcpt"/>
</dbReference>
<dbReference type="PANTHER" id="PTHR42643">
    <property type="entry name" value="IONOTROPIC RECEPTOR 20A-RELATED"/>
    <property type="match status" value="1"/>
</dbReference>
<evidence type="ECO:0000256" key="4">
    <source>
        <dbReference type="ARBA" id="ARBA00022989"/>
    </source>
</evidence>
<dbReference type="GO" id="GO:0005886">
    <property type="term" value="C:plasma membrane"/>
    <property type="evidence" value="ECO:0007669"/>
    <property type="project" value="UniProtKB-SubCell"/>
</dbReference>
<feature type="signal peptide" evidence="9">
    <location>
        <begin position="1"/>
        <end position="18"/>
    </location>
</feature>
<sequence length="590" mass="65115">MDVAVLCVVLLLCSPAHGLDPAGDEIANEAAAALALLSPFLDTQNATLLLYGKASWTGDFLRRLSPRTARMVLPDTDRYWERAGYSLAINVLVMFVWERPADPWTLMQEYEAHWERALYWFTVQDESVLSTPPVNVFPFMLCGRHLGAVVAAPSGSIGLYHTNDDRCIMSHNSSLALNLSDRWSPTEQRWQRAGGIFKVFTNFCSSWRLPDPPEPLNFVKLTLTEGDSWMAEKVFDIARRSGRNGLWKSAKTTINVTSDAALLRAKTFLSKKIRLCRLDAYFSGFGVPRRYDPKAISFISENKMYSAVVVVPAGLGPAVSPLAAVTLEFSTTVWWSTALAALCTAAALACALRRDRGAALLLALAPLLAQAPPPPPPPAAGPALRPLLAVWLLVCVVIAAAYQGLLLGMLSSARPRGEIDSLEALEDSGLQIDMSIQLAQFADKRTNDISKIVNGKLVLDLNRALQDIALHRNSALIAIEDPLFERSIRRVNIPQTTVHRFSLGRRTRRALAKWTPGSPLGMLLASTYQRLVESGILDLWDNVIDDLDRRNSYRHGLQQQATALARGGNHLRNSSYTQTCNNYVIERNSP</sequence>
<comment type="caution">
    <text evidence="10">The sequence shown here is derived from an EMBL/GenBank/DDBJ whole genome shotgun (WGS) entry which is preliminary data.</text>
</comment>
<keyword evidence="3 8" id="KW-0812">Transmembrane</keyword>
<keyword evidence="4 8" id="KW-1133">Transmembrane helix</keyword>
<keyword evidence="11" id="KW-1185">Reference proteome</keyword>
<keyword evidence="10" id="KW-0548">Nucleotidyltransferase</keyword>
<gene>
    <name evidence="10" type="ORF">KUF71_021798</name>
</gene>
<keyword evidence="9" id="KW-0732">Signal</keyword>
<evidence type="ECO:0000256" key="6">
    <source>
        <dbReference type="ARBA" id="ARBA00023170"/>
    </source>
</evidence>
<protein>
    <submittedName>
        <fullName evidence="10">Phosphopantetheine adenylyltransferase</fullName>
    </submittedName>
</protein>
<dbReference type="PANTHER" id="PTHR42643:SF24">
    <property type="entry name" value="IONOTROPIC RECEPTOR 60A"/>
    <property type="match status" value="1"/>
</dbReference>
<evidence type="ECO:0000256" key="3">
    <source>
        <dbReference type="ARBA" id="ARBA00022692"/>
    </source>
</evidence>
<dbReference type="Gene3D" id="1.10.287.70">
    <property type="match status" value="1"/>
</dbReference>
<keyword evidence="7" id="KW-0325">Glycoprotein</keyword>
<evidence type="ECO:0000256" key="9">
    <source>
        <dbReference type="SAM" id="SignalP"/>
    </source>
</evidence>
<dbReference type="Proteomes" id="UP001219518">
    <property type="component" value="Unassembled WGS sequence"/>
</dbReference>